<dbReference type="InterPro" id="IPR010982">
    <property type="entry name" value="Lambda_DNA-bd_dom_sf"/>
</dbReference>
<evidence type="ECO:0000313" key="4">
    <source>
        <dbReference type="EMBL" id="MFD1365527.1"/>
    </source>
</evidence>
<dbReference type="Gene3D" id="1.10.260.40">
    <property type="entry name" value="lambda repressor-like DNA-binding domains"/>
    <property type="match status" value="1"/>
</dbReference>
<dbReference type="Pfam" id="PF01381">
    <property type="entry name" value="HTH_3"/>
    <property type="match status" value="1"/>
</dbReference>
<protein>
    <submittedName>
        <fullName evidence="4">XRE family transcriptional regulator</fullName>
    </submittedName>
</protein>
<organism evidence="4 5">
    <name type="scientific">Actinoplanes sichuanensis</name>
    <dbReference type="NCBI Taxonomy" id="512349"/>
    <lineage>
        <taxon>Bacteria</taxon>
        <taxon>Bacillati</taxon>
        <taxon>Actinomycetota</taxon>
        <taxon>Actinomycetes</taxon>
        <taxon>Micromonosporales</taxon>
        <taxon>Micromonosporaceae</taxon>
        <taxon>Actinoplanes</taxon>
    </lineage>
</organism>
<evidence type="ECO:0000256" key="1">
    <source>
        <dbReference type="ARBA" id="ARBA00023125"/>
    </source>
</evidence>
<comment type="caution">
    <text evidence="4">The sequence shown here is derived from an EMBL/GenBank/DDBJ whole genome shotgun (WGS) entry which is preliminary data.</text>
</comment>
<dbReference type="RefSeq" id="WP_317792939.1">
    <property type="nucleotide sequence ID" value="NZ_AP028461.1"/>
</dbReference>
<dbReference type="InterPro" id="IPR050807">
    <property type="entry name" value="TransReg_Diox_bact_type"/>
</dbReference>
<evidence type="ECO:0000259" key="3">
    <source>
        <dbReference type="PROSITE" id="PS50943"/>
    </source>
</evidence>
<feature type="compositionally biased region" description="Acidic residues" evidence="2">
    <location>
        <begin position="194"/>
        <end position="206"/>
    </location>
</feature>
<dbReference type="SMART" id="SM00530">
    <property type="entry name" value="HTH_XRE"/>
    <property type="match status" value="1"/>
</dbReference>
<dbReference type="InterPro" id="IPR011051">
    <property type="entry name" value="RmlC_Cupin_sf"/>
</dbReference>
<proteinExistence type="predicted"/>
<dbReference type="PROSITE" id="PS50943">
    <property type="entry name" value="HTH_CROC1"/>
    <property type="match status" value="1"/>
</dbReference>
<sequence length="206" mass="21655">MSADQTSEAGRAVGQRVRRLRLAQGTSLSALARAAGIGKATLSGLEHGTRNATLETLHAVAGVLGVPITSLVLEPGAPPAQMADVHGSAVTPSLIEVFHEPGVTFELLTIRVRPGMLQDSPAHAPGVTEHLTVTRGRLRAGTADAPAVLRTGEHHSWRADTAHVYEALDDEEATAVLLIRSPVAGTRPTRTDLSDTETEVYESPDT</sequence>
<reference evidence="5" key="1">
    <citation type="journal article" date="2019" name="Int. J. Syst. Evol. Microbiol.">
        <title>The Global Catalogue of Microorganisms (GCM) 10K type strain sequencing project: providing services to taxonomists for standard genome sequencing and annotation.</title>
        <authorList>
            <consortium name="The Broad Institute Genomics Platform"/>
            <consortium name="The Broad Institute Genome Sequencing Center for Infectious Disease"/>
            <person name="Wu L."/>
            <person name="Ma J."/>
        </authorList>
    </citation>
    <scope>NUCLEOTIDE SEQUENCE [LARGE SCALE GENOMIC DNA]</scope>
    <source>
        <strain evidence="5">CCM 7526</strain>
    </source>
</reference>
<dbReference type="Proteomes" id="UP001597183">
    <property type="component" value="Unassembled WGS sequence"/>
</dbReference>
<keyword evidence="5" id="KW-1185">Reference proteome</keyword>
<keyword evidence="1" id="KW-0238">DNA-binding</keyword>
<dbReference type="InterPro" id="IPR014710">
    <property type="entry name" value="RmlC-like_jellyroll"/>
</dbReference>
<dbReference type="Gene3D" id="2.60.120.10">
    <property type="entry name" value="Jelly Rolls"/>
    <property type="match status" value="1"/>
</dbReference>
<name>A0ABW4A4K0_9ACTN</name>
<dbReference type="SUPFAM" id="SSF47413">
    <property type="entry name" value="lambda repressor-like DNA-binding domains"/>
    <property type="match status" value="1"/>
</dbReference>
<dbReference type="InterPro" id="IPR001387">
    <property type="entry name" value="Cro/C1-type_HTH"/>
</dbReference>
<evidence type="ECO:0000256" key="2">
    <source>
        <dbReference type="SAM" id="MobiDB-lite"/>
    </source>
</evidence>
<evidence type="ECO:0000313" key="5">
    <source>
        <dbReference type="Proteomes" id="UP001597183"/>
    </source>
</evidence>
<gene>
    <name evidence="4" type="ORF">ACFQ5G_09265</name>
</gene>
<dbReference type="SUPFAM" id="SSF51182">
    <property type="entry name" value="RmlC-like cupins"/>
    <property type="match status" value="1"/>
</dbReference>
<accession>A0ABW4A4K0</accession>
<feature type="domain" description="HTH cro/C1-type" evidence="3">
    <location>
        <begin position="17"/>
        <end position="71"/>
    </location>
</feature>
<dbReference type="PANTHER" id="PTHR46797">
    <property type="entry name" value="HTH-TYPE TRANSCRIPTIONAL REGULATOR"/>
    <property type="match status" value="1"/>
</dbReference>
<feature type="region of interest" description="Disordered" evidence="2">
    <location>
        <begin position="186"/>
        <end position="206"/>
    </location>
</feature>
<dbReference type="PANTHER" id="PTHR46797:SF1">
    <property type="entry name" value="METHYLPHOSPHONATE SYNTHASE"/>
    <property type="match status" value="1"/>
</dbReference>
<dbReference type="EMBL" id="JBHTMK010000012">
    <property type="protein sequence ID" value="MFD1365527.1"/>
    <property type="molecule type" value="Genomic_DNA"/>
</dbReference>
<dbReference type="CDD" id="cd00093">
    <property type="entry name" value="HTH_XRE"/>
    <property type="match status" value="1"/>
</dbReference>